<sequence length="43" mass="5076">MGLLESSEKSGFIKEELEKKYPVVVEFPFDSDRKRMSILRRAE</sequence>
<dbReference type="SUPFAM" id="SSF81660">
    <property type="entry name" value="Metal cation-transporting ATPase, ATP-binding domain N"/>
    <property type="match status" value="1"/>
</dbReference>
<protein>
    <submittedName>
        <fullName evidence="1">Uncharacterized protein</fullName>
    </submittedName>
</protein>
<proteinExistence type="predicted"/>
<dbReference type="GO" id="GO:0000166">
    <property type="term" value="F:nucleotide binding"/>
    <property type="evidence" value="ECO:0007669"/>
    <property type="project" value="InterPro"/>
</dbReference>
<dbReference type="Gene3D" id="3.40.1110.10">
    <property type="entry name" value="Calcium-transporting ATPase, cytoplasmic domain N"/>
    <property type="match status" value="1"/>
</dbReference>
<evidence type="ECO:0000313" key="2">
    <source>
        <dbReference type="Proteomes" id="UP000321026"/>
    </source>
</evidence>
<name>A0A5C7J3J7_9BACT</name>
<dbReference type="EMBL" id="SSDS01000085">
    <property type="protein sequence ID" value="TXG76077.1"/>
    <property type="molecule type" value="Genomic_DNA"/>
</dbReference>
<reference evidence="1 2" key="1">
    <citation type="submission" date="2018-09" db="EMBL/GenBank/DDBJ databases">
        <title>Metagenome Assembled Genomes from an Advanced Water Purification Facility.</title>
        <authorList>
            <person name="Stamps B.W."/>
            <person name="Spear J.R."/>
        </authorList>
    </citation>
    <scope>NUCLEOTIDE SEQUENCE [LARGE SCALE GENOMIC DNA]</scope>
    <source>
        <strain evidence="1">Bin_63_2</strain>
    </source>
</reference>
<organism evidence="1 2">
    <name type="scientific">Candidatus Dojkabacteria bacterium</name>
    <dbReference type="NCBI Taxonomy" id="2099670"/>
    <lineage>
        <taxon>Bacteria</taxon>
        <taxon>Candidatus Dojkabacteria</taxon>
    </lineage>
</organism>
<evidence type="ECO:0000313" key="1">
    <source>
        <dbReference type="EMBL" id="TXG76077.1"/>
    </source>
</evidence>
<gene>
    <name evidence="1" type="ORF">E6Q11_05485</name>
</gene>
<accession>A0A5C7J3J7</accession>
<comment type="caution">
    <text evidence="1">The sequence shown here is derived from an EMBL/GenBank/DDBJ whole genome shotgun (WGS) entry which is preliminary data.</text>
</comment>
<dbReference type="Pfam" id="PF13246">
    <property type="entry name" value="Cation_ATPase"/>
    <property type="match status" value="1"/>
</dbReference>
<dbReference type="Proteomes" id="UP000321026">
    <property type="component" value="Unassembled WGS sequence"/>
</dbReference>
<dbReference type="AlphaFoldDB" id="A0A5C7J3J7"/>
<dbReference type="InterPro" id="IPR023299">
    <property type="entry name" value="ATPase_P-typ_cyto_dom_N"/>
</dbReference>